<dbReference type="PANTHER" id="PTHR34220:SF9">
    <property type="entry name" value="SIGNAL TRANSDUCTION HISTIDINE KINASE INTERNAL REGION DOMAIN-CONTAINING PROTEIN"/>
    <property type="match status" value="1"/>
</dbReference>
<dbReference type="InterPro" id="IPR050640">
    <property type="entry name" value="Bact_2-comp_sensor_kinase"/>
</dbReference>
<dbReference type="RefSeq" id="WP_315651503.1">
    <property type="nucleotide sequence ID" value="NZ_JAVXZY010000006.1"/>
</dbReference>
<organism evidence="4 5">
    <name type="scientific">Roseateles aquae</name>
    <dbReference type="NCBI Taxonomy" id="3077235"/>
    <lineage>
        <taxon>Bacteria</taxon>
        <taxon>Pseudomonadati</taxon>
        <taxon>Pseudomonadota</taxon>
        <taxon>Betaproteobacteria</taxon>
        <taxon>Burkholderiales</taxon>
        <taxon>Sphaerotilaceae</taxon>
        <taxon>Roseateles</taxon>
    </lineage>
</organism>
<sequence length="365" mass="40416">MSPTALLRHCWASWRSVTPRELLVFSLVAGAFLLMNNLELGRVLSSPELPQILARQCLEPLLPALGCMLLLLPVERSRLRGRQRGLALAGITVLATVLAMLAIVFIVEQLRWPSVGDVLRQQRGELPEFQFSLRSFLGGCLTVLVPAGLTVALFSYFSRQRQDREALQALQQQREELQRQTASAQLAALQARLEPRLLFDSLVGIEHAYAHDARAASARMERLIRHLRVALPPLRGNGLQTLAQEAELLDSYLAVQRDLQAQALSFRLDCTPAALGRSLPPMLLLPLLQAALHAMPQAALCCTLRASVSTQGALAIRLHFDAAGLCASHEQLHQLQQRLHTLSGQRGELRCDSSDNATEYRFDIQ</sequence>
<evidence type="ECO:0000313" key="4">
    <source>
        <dbReference type="EMBL" id="MDT9000689.1"/>
    </source>
</evidence>
<keyword evidence="5" id="KW-1185">Reference proteome</keyword>
<gene>
    <name evidence="4" type="ORF">RQP53_15545</name>
</gene>
<dbReference type="Pfam" id="PF06580">
    <property type="entry name" value="His_kinase"/>
    <property type="match status" value="1"/>
</dbReference>
<evidence type="ECO:0000256" key="1">
    <source>
        <dbReference type="SAM" id="Coils"/>
    </source>
</evidence>
<keyword evidence="2" id="KW-1133">Transmembrane helix</keyword>
<keyword evidence="4" id="KW-0808">Transferase</keyword>
<evidence type="ECO:0000259" key="3">
    <source>
        <dbReference type="Pfam" id="PF06580"/>
    </source>
</evidence>
<feature type="domain" description="Signal transduction histidine kinase internal region" evidence="3">
    <location>
        <begin position="184"/>
        <end position="257"/>
    </location>
</feature>
<dbReference type="PANTHER" id="PTHR34220">
    <property type="entry name" value="SENSOR HISTIDINE KINASE YPDA"/>
    <property type="match status" value="1"/>
</dbReference>
<feature type="transmembrane region" description="Helical" evidence="2">
    <location>
        <begin position="86"/>
        <end position="107"/>
    </location>
</feature>
<proteinExistence type="predicted"/>
<keyword evidence="2" id="KW-0812">Transmembrane</keyword>
<keyword evidence="4" id="KW-0418">Kinase</keyword>
<dbReference type="InterPro" id="IPR010559">
    <property type="entry name" value="Sig_transdc_His_kin_internal"/>
</dbReference>
<reference evidence="4" key="1">
    <citation type="submission" date="2023-09" db="EMBL/GenBank/DDBJ databases">
        <title>Paucibacter sp. APW11 Genome sequencing and assembly.</title>
        <authorList>
            <person name="Kim I."/>
        </authorList>
    </citation>
    <scope>NUCLEOTIDE SEQUENCE</scope>
    <source>
        <strain evidence="4">APW11</strain>
    </source>
</reference>
<name>A0ABU3PDP6_9BURK</name>
<protein>
    <submittedName>
        <fullName evidence="4">Histidine kinase</fullName>
    </submittedName>
</protein>
<dbReference type="Proteomes" id="UP001246372">
    <property type="component" value="Unassembled WGS sequence"/>
</dbReference>
<keyword evidence="2" id="KW-0472">Membrane</keyword>
<comment type="caution">
    <text evidence="4">The sequence shown here is derived from an EMBL/GenBank/DDBJ whole genome shotgun (WGS) entry which is preliminary data.</text>
</comment>
<accession>A0ABU3PDP6</accession>
<feature type="coiled-coil region" evidence="1">
    <location>
        <begin position="160"/>
        <end position="192"/>
    </location>
</feature>
<dbReference type="EMBL" id="JAVXZY010000006">
    <property type="protein sequence ID" value="MDT9000689.1"/>
    <property type="molecule type" value="Genomic_DNA"/>
</dbReference>
<evidence type="ECO:0000313" key="5">
    <source>
        <dbReference type="Proteomes" id="UP001246372"/>
    </source>
</evidence>
<keyword evidence="1" id="KW-0175">Coiled coil</keyword>
<dbReference type="GO" id="GO:0016301">
    <property type="term" value="F:kinase activity"/>
    <property type="evidence" value="ECO:0007669"/>
    <property type="project" value="UniProtKB-KW"/>
</dbReference>
<evidence type="ECO:0000256" key="2">
    <source>
        <dbReference type="SAM" id="Phobius"/>
    </source>
</evidence>
<feature type="transmembrane region" description="Helical" evidence="2">
    <location>
        <begin position="136"/>
        <end position="157"/>
    </location>
</feature>